<proteinExistence type="predicted"/>
<protein>
    <submittedName>
        <fullName evidence="3">PKS_AT domain-containing protein</fullName>
    </submittedName>
</protein>
<name>A0A0N5BQA1_STREA</name>
<dbReference type="InterPro" id="IPR014043">
    <property type="entry name" value="Acyl_transferase_dom"/>
</dbReference>
<dbReference type="STRING" id="174720.A0A0N5BQA1"/>
<feature type="domain" description="Malonyl-CoA:ACP transacylase (MAT)" evidence="1">
    <location>
        <begin position="76"/>
        <end position="386"/>
    </location>
</feature>
<dbReference type="InterPro" id="IPR001227">
    <property type="entry name" value="Ac_transferase_dom_sf"/>
</dbReference>
<organism evidence="2 3">
    <name type="scientific">Strongyloides papillosus</name>
    <name type="common">Intestinal threadworm</name>
    <dbReference type="NCBI Taxonomy" id="174720"/>
    <lineage>
        <taxon>Eukaryota</taxon>
        <taxon>Metazoa</taxon>
        <taxon>Ecdysozoa</taxon>
        <taxon>Nematoda</taxon>
        <taxon>Chromadorea</taxon>
        <taxon>Rhabditida</taxon>
        <taxon>Tylenchina</taxon>
        <taxon>Panagrolaimomorpha</taxon>
        <taxon>Strongyloidoidea</taxon>
        <taxon>Strongyloididae</taxon>
        <taxon>Strongyloides</taxon>
    </lineage>
</organism>
<evidence type="ECO:0000313" key="3">
    <source>
        <dbReference type="WBParaSite" id="SPAL_0000807100.1"/>
    </source>
</evidence>
<sequence>MNNILVIRSRNVLNILRRGVRQRIVDPNHIIKEEPTMLENLFDERKYSIQNIDDKDRPLKEIDFSHIPIERQAVIFCPGQGAQTVGMLEKTKKENPKALKLLDEASQILGYNLQEIIDKGPSTKLNQTIYTQPAIVVSSLVAYENLKILRPDIEDTLTHIAGFSVGEYTAAVISGMLSFEKAMEIIKARAEAMHRCCQYTKSVMIVVSTKASSRLEDLMRDSNAFAVEVNGVPLCEVANILFCGHKVVGMSEDAYKYFSKYAADYDVKLGKVLQVEGAFHTRLMSEAVEELKPLFQDLKLETPFCNVYSNLTGGVMERRQAAMKRALLNQICNPVKWETIQQYIYRKHQKVNGKHLFPMYFEVGPGKSLGAMWAHTSKKAYKNYHHISC</sequence>
<dbReference type="Gene3D" id="3.30.70.250">
    <property type="entry name" value="Malonyl-CoA ACP transacylase, ACP-binding"/>
    <property type="match status" value="1"/>
</dbReference>
<reference evidence="3" key="1">
    <citation type="submission" date="2017-02" db="UniProtKB">
        <authorList>
            <consortium name="WormBaseParasite"/>
        </authorList>
    </citation>
    <scope>IDENTIFICATION</scope>
</reference>
<dbReference type="InterPro" id="IPR052760">
    <property type="entry name" value="Mitochondrial_malonyltrans"/>
</dbReference>
<dbReference type="GO" id="GO:0016740">
    <property type="term" value="F:transferase activity"/>
    <property type="evidence" value="ECO:0007669"/>
    <property type="project" value="InterPro"/>
</dbReference>
<dbReference type="SUPFAM" id="SSF52151">
    <property type="entry name" value="FabD/lysophospholipase-like"/>
    <property type="match status" value="1"/>
</dbReference>
<dbReference type="SMART" id="SM00827">
    <property type="entry name" value="PKS_AT"/>
    <property type="match status" value="1"/>
</dbReference>
<dbReference type="WBParaSite" id="SPAL_0000807100.1">
    <property type="protein sequence ID" value="SPAL_0000807100.1"/>
    <property type="gene ID" value="SPAL_0000807100"/>
</dbReference>
<dbReference type="InterPro" id="IPR016035">
    <property type="entry name" value="Acyl_Trfase/lysoPLipase"/>
</dbReference>
<dbReference type="Pfam" id="PF00698">
    <property type="entry name" value="Acyl_transf_1"/>
    <property type="match status" value="1"/>
</dbReference>
<dbReference type="PANTHER" id="PTHR47170:SF2">
    <property type="entry name" value="MALONYL-COA:ACP TRANSACYLASE (MAT) DOMAIN-CONTAINING PROTEIN"/>
    <property type="match status" value="1"/>
</dbReference>
<dbReference type="PANTHER" id="PTHR47170">
    <property type="entry name" value="MALONYL-COA ACP TRANSACYLASE, ACP-BINDING"/>
    <property type="match status" value="1"/>
</dbReference>
<keyword evidence="2" id="KW-1185">Reference proteome</keyword>
<dbReference type="Proteomes" id="UP000046392">
    <property type="component" value="Unplaced"/>
</dbReference>
<dbReference type="AlphaFoldDB" id="A0A0N5BQA1"/>
<dbReference type="Gene3D" id="3.40.366.10">
    <property type="entry name" value="Malonyl-Coenzyme A Acyl Carrier Protein, domain 2"/>
    <property type="match status" value="1"/>
</dbReference>
<evidence type="ECO:0000259" key="1">
    <source>
        <dbReference type="SMART" id="SM00827"/>
    </source>
</evidence>
<accession>A0A0N5BQA1</accession>
<evidence type="ECO:0000313" key="2">
    <source>
        <dbReference type="Proteomes" id="UP000046392"/>
    </source>
</evidence>